<keyword evidence="1" id="KW-0614">Plasmid</keyword>
<evidence type="ECO:0000313" key="1">
    <source>
        <dbReference type="EMBL" id="NEV13952.1"/>
    </source>
</evidence>
<accession>A0A6P1CCS8</accession>
<protein>
    <submittedName>
        <fullName evidence="1">Uncharacterized protein</fullName>
    </submittedName>
</protein>
<proteinExistence type="predicted"/>
<dbReference type="Proteomes" id="UP000471190">
    <property type="component" value="Unassembled WGS sequence"/>
</dbReference>
<sequence>MPVPFGRPKSDLPVALRLFDPEQAEKACVEELTKTGETRSRSRKQLGVEVDEQTRDITVSRFRQCRTRSKAHE</sequence>
<evidence type="ECO:0000313" key="2">
    <source>
        <dbReference type="Proteomes" id="UP000471190"/>
    </source>
</evidence>
<geneLocation type="plasmid" evidence="1">
    <name>pA12b</name>
</geneLocation>
<dbReference type="EMBL" id="JAADZA010000033">
    <property type="protein sequence ID" value="NEV13952.1"/>
    <property type="molecule type" value="Genomic_DNA"/>
</dbReference>
<name>A0A6P1CCS8_RHITR</name>
<organism evidence="1 2">
    <name type="scientific">Rhizobium tropici</name>
    <dbReference type="NCBI Taxonomy" id="398"/>
    <lineage>
        <taxon>Bacteria</taxon>
        <taxon>Pseudomonadati</taxon>
        <taxon>Pseudomonadota</taxon>
        <taxon>Alphaproteobacteria</taxon>
        <taxon>Hyphomicrobiales</taxon>
        <taxon>Rhizobiaceae</taxon>
        <taxon>Rhizobium/Agrobacterium group</taxon>
        <taxon>Rhizobium</taxon>
    </lineage>
</organism>
<comment type="caution">
    <text evidence="1">The sequence shown here is derived from an EMBL/GenBank/DDBJ whole genome shotgun (WGS) entry which is preliminary data.</text>
</comment>
<reference evidence="1 2" key="1">
    <citation type="submission" date="2020-02" db="EMBL/GenBank/DDBJ databases">
        <title>Draft genome sequence of Rhizobium tropici.</title>
        <authorList>
            <person name="Khayi S."/>
            <person name="Jemo M."/>
        </authorList>
    </citation>
    <scope>NUCLEOTIDE SEQUENCE [LARGE SCALE GENOMIC DNA]</scope>
    <source>
        <strain evidence="1 2">A12</strain>
        <plasmid evidence="1">pA12b</plasmid>
    </source>
</reference>
<dbReference type="AlphaFoldDB" id="A0A6P1CCS8"/>
<gene>
    <name evidence="1" type="ORF">GXW80_23480</name>
</gene>